<evidence type="ECO:0000313" key="2">
    <source>
        <dbReference type="EMBL" id="KAG6389270.1"/>
    </source>
</evidence>
<dbReference type="SUPFAM" id="SSF49562">
    <property type="entry name" value="C2 domain (Calcium/lipid-binding domain, CaLB)"/>
    <property type="match status" value="1"/>
</dbReference>
<evidence type="ECO:0000259" key="1">
    <source>
        <dbReference type="PROSITE" id="PS50004"/>
    </source>
</evidence>
<dbReference type="PANTHER" id="PTHR32246:SF22">
    <property type="entry name" value="C2 DOMAIN-CONTAINING PROTEIN"/>
    <property type="match status" value="1"/>
</dbReference>
<dbReference type="PANTHER" id="PTHR32246">
    <property type="entry name" value="INGRESSION PROTEIN FIC1"/>
    <property type="match status" value="1"/>
</dbReference>
<gene>
    <name evidence="2" type="ORF">SASPL_150735</name>
</gene>
<dbReference type="SMART" id="SM00239">
    <property type="entry name" value="C2"/>
    <property type="match status" value="1"/>
</dbReference>
<reference evidence="2" key="1">
    <citation type="submission" date="2018-01" db="EMBL/GenBank/DDBJ databases">
        <authorList>
            <person name="Mao J.F."/>
        </authorList>
    </citation>
    <scope>NUCLEOTIDE SEQUENCE</scope>
    <source>
        <strain evidence="2">Huo1</strain>
        <tissue evidence="2">Leaf</tissue>
    </source>
</reference>
<dbReference type="PROSITE" id="PS50004">
    <property type="entry name" value="C2"/>
    <property type="match status" value="1"/>
</dbReference>
<accession>A0A8X8W735</accession>
<name>A0A8X8W735_SALSN</name>
<dbReference type="AlphaFoldDB" id="A0A8X8W735"/>
<comment type="caution">
    <text evidence="2">The sequence shown here is derived from an EMBL/GenBank/DDBJ whole genome shotgun (WGS) entry which is preliminary data.</text>
</comment>
<dbReference type="Gene3D" id="2.60.40.150">
    <property type="entry name" value="C2 domain"/>
    <property type="match status" value="1"/>
</dbReference>
<dbReference type="OrthoDB" id="1909968at2759"/>
<dbReference type="InterPro" id="IPR035892">
    <property type="entry name" value="C2_domain_sf"/>
</dbReference>
<dbReference type="EMBL" id="PNBA02000020">
    <property type="protein sequence ID" value="KAG6389270.1"/>
    <property type="molecule type" value="Genomic_DNA"/>
</dbReference>
<keyword evidence="3" id="KW-1185">Reference proteome</keyword>
<dbReference type="Pfam" id="PF00168">
    <property type="entry name" value="C2"/>
    <property type="match status" value="1"/>
</dbReference>
<dbReference type="Proteomes" id="UP000298416">
    <property type="component" value="Unassembled WGS sequence"/>
</dbReference>
<reference evidence="2" key="2">
    <citation type="submission" date="2020-08" db="EMBL/GenBank/DDBJ databases">
        <title>Plant Genome Project.</title>
        <authorList>
            <person name="Zhang R.-G."/>
        </authorList>
    </citation>
    <scope>NUCLEOTIDE SEQUENCE</scope>
    <source>
        <strain evidence="2">Huo1</strain>
        <tissue evidence="2">Leaf</tissue>
    </source>
</reference>
<feature type="domain" description="C2" evidence="1">
    <location>
        <begin position="1"/>
        <end position="114"/>
    </location>
</feature>
<dbReference type="InterPro" id="IPR000008">
    <property type="entry name" value="C2_dom"/>
</dbReference>
<evidence type="ECO:0000313" key="3">
    <source>
        <dbReference type="Proteomes" id="UP000298416"/>
    </source>
</evidence>
<organism evidence="2">
    <name type="scientific">Salvia splendens</name>
    <name type="common">Scarlet sage</name>
    <dbReference type="NCBI Taxonomy" id="180675"/>
    <lineage>
        <taxon>Eukaryota</taxon>
        <taxon>Viridiplantae</taxon>
        <taxon>Streptophyta</taxon>
        <taxon>Embryophyta</taxon>
        <taxon>Tracheophyta</taxon>
        <taxon>Spermatophyta</taxon>
        <taxon>Magnoliopsida</taxon>
        <taxon>eudicotyledons</taxon>
        <taxon>Gunneridae</taxon>
        <taxon>Pentapetalae</taxon>
        <taxon>asterids</taxon>
        <taxon>lamiids</taxon>
        <taxon>Lamiales</taxon>
        <taxon>Lamiaceae</taxon>
        <taxon>Nepetoideae</taxon>
        <taxon>Mentheae</taxon>
        <taxon>Salviinae</taxon>
        <taxon>Salvia</taxon>
        <taxon>Salvia subgen. Calosphace</taxon>
        <taxon>core Calosphace</taxon>
    </lineage>
</organism>
<protein>
    <recommendedName>
        <fullName evidence="1">C2 domain-containing protein</fullName>
    </recommendedName>
</protein>
<proteinExistence type="predicted"/>
<sequence>MEVIRNFQIIVVSAENLDDIRHLGAMKVYAKVSLYGEKHTTKKTNVDLLGGVNPSWNFPVNYTISESAFTGDQKPLTVVVKLYCARMRGKKFLGQVEISAQRLFSSWVGSVGEHGFTVAGTRDGRLNIRFDFSEPFPYWYVEPDQTEQQSAWKRAIKMIGQMVLKYGIWFFLSTDFDDITAI</sequence>